<proteinExistence type="predicted"/>
<dbReference type="OrthoDB" id="3468019at2759"/>
<sequence length="149" mass="16840">MSVLPGAFPDNVSSDVKALLEEHFQLSNAASSHNDDTADEQKFANLFTDDGTYEMAEMQNVGHKDIVSFRQKFFKNIPYREHPVVKVFTFGSDDMNLMCYGTVGLKSSGETKNMKEWAGRYEIVKTDSGTLKFKYVQIIVTETRDSEGF</sequence>
<dbReference type="Gene3D" id="3.10.450.50">
    <property type="match status" value="1"/>
</dbReference>
<gene>
    <name evidence="1" type="ORF">BOTCAL_1365g00010</name>
</gene>
<protein>
    <recommendedName>
        <fullName evidence="3">SnoaL-like domain-containing protein</fullName>
    </recommendedName>
</protein>
<accession>A0A4Y8CEV1</accession>
<dbReference type="EMBL" id="PHWZ01001361">
    <property type="protein sequence ID" value="TEY24745.1"/>
    <property type="molecule type" value="Genomic_DNA"/>
</dbReference>
<reference evidence="1 2" key="1">
    <citation type="submission" date="2017-11" db="EMBL/GenBank/DDBJ databases">
        <title>Comparative genomics of Botrytis spp.</title>
        <authorList>
            <person name="Valero-Jimenez C.A."/>
            <person name="Tapia P."/>
            <person name="Veloso J."/>
            <person name="Silva-Moreno E."/>
            <person name="Staats M."/>
            <person name="Valdes J.H."/>
            <person name="Van Kan J.A.L."/>
        </authorList>
    </citation>
    <scope>NUCLEOTIDE SEQUENCE [LARGE SCALE GENOMIC DNA]</scope>
    <source>
        <strain evidence="1 2">MUCL2830</strain>
    </source>
</reference>
<evidence type="ECO:0008006" key="3">
    <source>
        <dbReference type="Google" id="ProtNLM"/>
    </source>
</evidence>
<comment type="caution">
    <text evidence="1">The sequence shown here is derived from an EMBL/GenBank/DDBJ whole genome shotgun (WGS) entry which is preliminary data.</text>
</comment>
<organism evidence="1 2">
    <name type="scientific">Botryotinia calthae</name>
    <dbReference type="NCBI Taxonomy" id="38488"/>
    <lineage>
        <taxon>Eukaryota</taxon>
        <taxon>Fungi</taxon>
        <taxon>Dikarya</taxon>
        <taxon>Ascomycota</taxon>
        <taxon>Pezizomycotina</taxon>
        <taxon>Leotiomycetes</taxon>
        <taxon>Helotiales</taxon>
        <taxon>Sclerotiniaceae</taxon>
        <taxon>Botryotinia</taxon>
    </lineage>
</organism>
<evidence type="ECO:0000313" key="2">
    <source>
        <dbReference type="Proteomes" id="UP000297299"/>
    </source>
</evidence>
<evidence type="ECO:0000313" key="1">
    <source>
        <dbReference type="EMBL" id="TEY24745.1"/>
    </source>
</evidence>
<keyword evidence="2" id="KW-1185">Reference proteome</keyword>
<name>A0A4Y8CEV1_9HELO</name>
<dbReference type="InterPro" id="IPR032710">
    <property type="entry name" value="NTF2-like_dom_sf"/>
</dbReference>
<dbReference type="SUPFAM" id="SSF54427">
    <property type="entry name" value="NTF2-like"/>
    <property type="match status" value="1"/>
</dbReference>
<dbReference type="Proteomes" id="UP000297299">
    <property type="component" value="Unassembled WGS sequence"/>
</dbReference>
<dbReference type="AlphaFoldDB" id="A0A4Y8CEV1"/>